<dbReference type="Proteomes" id="UP001606300">
    <property type="component" value="Unassembled WGS sequence"/>
</dbReference>
<protein>
    <recommendedName>
        <fullName evidence="3">Ribbon-helix-helix protein, copG family</fullName>
    </recommendedName>
</protein>
<sequence>MSIDLRGLGPQLRTLAAKQGTTTATLTRKALRLMFEGRRDLGVPSDVARTATGTGACVKVTLRLSAAHAASLAVGARAADMAQGAYVSALMDGIAPAPLPADHARAVEALVASTNQLAATSADLNAFMRLLGRVPAGQLEPYRAGVGSLAKVVREHLAAAARLIAELKASRRGRR</sequence>
<keyword evidence="2" id="KW-1185">Reference proteome</keyword>
<evidence type="ECO:0000313" key="1">
    <source>
        <dbReference type="EMBL" id="MFG6412705.1"/>
    </source>
</evidence>
<comment type="caution">
    <text evidence="1">The sequence shown here is derived from an EMBL/GenBank/DDBJ whole genome shotgun (WGS) entry which is preliminary data.</text>
</comment>
<organism evidence="1 2">
    <name type="scientific">Pelomonas dachongensis</name>
    <dbReference type="NCBI Taxonomy" id="3299029"/>
    <lineage>
        <taxon>Bacteria</taxon>
        <taxon>Pseudomonadati</taxon>
        <taxon>Pseudomonadota</taxon>
        <taxon>Betaproteobacteria</taxon>
        <taxon>Burkholderiales</taxon>
        <taxon>Sphaerotilaceae</taxon>
        <taxon>Roseateles</taxon>
    </lineage>
</organism>
<evidence type="ECO:0008006" key="3">
    <source>
        <dbReference type="Google" id="ProtNLM"/>
    </source>
</evidence>
<reference evidence="1 2" key="1">
    <citation type="submission" date="2024-09" db="EMBL/GenBank/DDBJ databases">
        <title>Novel species of the genus Pelomonas and Roseateles isolated from streams.</title>
        <authorList>
            <person name="Lu H."/>
        </authorList>
    </citation>
    <scope>NUCLEOTIDE SEQUENCE [LARGE SCALE GENOMIC DNA]</scope>
    <source>
        <strain evidence="1 2">DC23W</strain>
    </source>
</reference>
<accession>A0ABW7EHC4</accession>
<dbReference type="EMBL" id="JBIGHY010000001">
    <property type="protein sequence ID" value="MFG6412705.1"/>
    <property type="molecule type" value="Genomic_DNA"/>
</dbReference>
<dbReference type="RefSeq" id="WP_394468803.1">
    <property type="nucleotide sequence ID" value="NZ_JBIGHY010000001.1"/>
</dbReference>
<proteinExistence type="predicted"/>
<evidence type="ECO:0000313" key="2">
    <source>
        <dbReference type="Proteomes" id="UP001606300"/>
    </source>
</evidence>
<name>A0ABW7EHC4_9BURK</name>
<gene>
    <name evidence="1" type="ORF">ACG02S_02215</name>
</gene>